<dbReference type="AlphaFoldDB" id="A0A379B4T5"/>
<keyword evidence="2" id="KW-1185">Reference proteome</keyword>
<dbReference type="Proteomes" id="UP000254280">
    <property type="component" value="Unassembled WGS sequence"/>
</dbReference>
<dbReference type="InterPro" id="IPR038573">
    <property type="entry name" value="BrnT_sf"/>
</dbReference>
<gene>
    <name evidence="1" type="ORF">NCTC10699_01181</name>
</gene>
<organism evidence="1 2">
    <name type="scientific">[Pasteurella] mairii</name>
    <dbReference type="NCBI Taxonomy" id="757"/>
    <lineage>
        <taxon>Bacteria</taxon>
        <taxon>Pseudomonadati</taxon>
        <taxon>Pseudomonadota</taxon>
        <taxon>Gammaproteobacteria</taxon>
        <taxon>Pasteurellales</taxon>
        <taxon>Pasteurellaceae</taxon>
    </lineage>
</organism>
<sequence length="92" mass="10779">MKITYDPNKNQKNIEERGLSFDEVQSFHWSTAIIAPDLRKIYPEPRYLAAGFVGLTERLHILVFTPTIDGIRVISFRKANKREVKRYEARTL</sequence>
<dbReference type="Pfam" id="PF04365">
    <property type="entry name" value="BrnT_toxin"/>
    <property type="match status" value="1"/>
</dbReference>
<dbReference type="OrthoDB" id="9802417at2"/>
<accession>A0A379B4T5</accession>
<dbReference type="EMBL" id="UGSS01000002">
    <property type="protein sequence ID" value="SUB33556.1"/>
    <property type="molecule type" value="Genomic_DNA"/>
</dbReference>
<evidence type="ECO:0000313" key="1">
    <source>
        <dbReference type="EMBL" id="SUB33556.1"/>
    </source>
</evidence>
<dbReference type="Gene3D" id="3.10.450.530">
    <property type="entry name" value="Ribonuclease toxin, BrnT, of type II toxin-antitoxin system"/>
    <property type="match status" value="1"/>
</dbReference>
<dbReference type="InterPro" id="IPR007460">
    <property type="entry name" value="BrnT_toxin"/>
</dbReference>
<protein>
    <submittedName>
        <fullName evidence="1">Protein of uncharacterized function (DUF497)</fullName>
    </submittedName>
</protein>
<name>A0A379B4T5_9PAST</name>
<proteinExistence type="predicted"/>
<reference evidence="1 2" key="1">
    <citation type="submission" date="2018-06" db="EMBL/GenBank/DDBJ databases">
        <authorList>
            <consortium name="Pathogen Informatics"/>
            <person name="Doyle S."/>
        </authorList>
    </citation>
    <scope>NUCLEOTIDE SEQUENCE [LARGE SCALE GENOMIC DNA]</scope>
    <source>
        <strain evidence="1 2">NCTC10699</strain>
    </source>
</reference>
<evidence type="ECO:0000313" key="2">
    <source>
        <dbReference type="Proteomes" id="UP000254280"/>
    </source>
</evidence>